<reference evidence="2 3" key="1">
    <citation type="journal article" date="2016" name="Mol. Biol. Evol.">
        <title>Comparative Genomics of Early-Diverging Mushroom-Forming Fungi Provides Insights into the Origins of Lignocellulose Decay Capabilities.</title>
        <authorList>
            <person name="Nagy L.G."/>
            <person name="Riley R."/>
            <person name="Tritt A."/>
            <person name="Adam C."/>
            <person name="Daum C."/>
            <person name="Floudas D."/>
            <person name="Sun H."/>
            <person name="Yadav J.S."/>
            <person name="Pangilinan J."/>
            <person name="Larsson K.H."/>
            <person name="Matsuura K."/>
            <person name="Barry K."/>
            <person name="Labutti K."/>
            <person name="Kuo R."/>
            <person name="Ohm R.A."/>
            <person name="Bhattacharya S.S."/>
            <person name="Shirouzu T."/>
            <person name="Yoshinaga Y."/>
            <person name="Martin F.M."/>
            <person name="Grigoriev I.V."/>
            <person name="Hibbett D.S."/>
        </authorList>
    </citation>
    <scope>NUCLEOTIDE SEQUENCE [LARGE SCALE GENOMIC DNA]</scope>
    <source>
        <strain evidence="2 3">HHB12029</strain>
    </source>
</reference>
<dbReference type="OrthoDB" id="5296at2759"/>
<dbReference type="InterPro" id="IPR051468">
    <property type="entry name" value="Fungal_SecMetab_SDRs"/>
</dbReference>
<evidence type="ECO:0000313" key="3">
    <source>
        <dbReference type="Proteomes" id="UP000077266"/>
    </source>
</evidence>
<dbReference type="PRINTS" id="PR00081">
    <property type="entry name" value="GDHRDH"/>
</dbReference>
<dbReference type="InterPro" id="IPR036291">
    <property type="entry name" value="NAD(P)-bd_dom_sf"/>
</dbReference>
<evidence type="ECO:0000256" key="1">
    <source>
        <dbReference type="ARBA" id="ARBA00006484"/>
    </source>
</evidence>
<dbReference type="Gene3D" id="3.40.50.720">
    <property type="entry name" value="NAD(P)-binding Rossmann-like Domain"/>
    <property type="match status" value="1"/>
</dbReference>
<dbReference type="Pfam" id="PF00106">
    <property type="entry name" value="adh_short"/>
    <property type="match status" value="1"/>
</dbReference>
<comment type="similarity">
    <text evidence="1">Belongs to the short-chain dehydrogenases/reductases (SDR) family.</text>
</comment>
<evidence type="ECO:0000313" key="2">
    <source>
        <dbReference type="EMBL" id="KZV85330.1"/>
    </source>
</evidence>
<name>A0A165DTN9_EXIGL</name>
<sequence length="259" mass="28676">MPPSPFALVTPATRGLSLAITRQLLLTTRLPVVATFRSGSPDDLRRTVLDSLKDDVDAESRLHPVKLDLLDESSIASAAESVKSQLGHRDAHLQMGWFTGGVLYPEKQPKDLDLSHIEESFRINVISHLLLIKHFSQFLPSKSQSSDLAKWVHISARVGSITQNAKGGWYSYRASKAALNQVVKSFDLQIKMRGQPAIAVGVHPGTVKTDLSKDFWESVDQEKLFEPEKAAEMLVGVVNGLGEEQRGRIWDYKGEEVPP</sequence>
<dbReference type="CDD" id="cd05325">
    <property type="entry name" value="carb_red_sniffer_like_SDR_c"/>
    <property type="match status" value="1"/>
</dbReference>
<dbReference type="InterPro" id="IPR002347">
    <property type="entry name" value="SDR_fam"/>
</dbReference>
<dbReference type="GO" id="GO:0016491">
    <property type="term" value="F:oxidoreductase activity"/>
    <property type="evidence" value="ECO:0007669"/>
    <property type="project" value="TreeGrafter"/>
</dbReference>
<dbReference type="GO" id="GO:0005737">
    <property type="term" value="C:cytoplasm"/>
    <property type="evidence" value="ECO:0007669"/>
    <property type="project" value="TreeGrafter"/>
</dbReference>
<keyword evidence="3" id="KW-1185">Reference proteome</keyword>
<gene>
    <name evidence="2" type="ORF">EXIGLDRAFT_726289</name>
</gene>
<dbReference type="AlphaFoldDB" id="A0A165DTN9"/>
<dbReference type="SUPFAM" id="SSF51735">
    <property type="entry name" value="NAD(P)-binding Rossmann-fold domains"/>
    <property type="match status" value="1"/>
</dbReference>
<dbReference type="PANTHER" id="PTHR43544">
    <property type="entry name" value="SHORT-CHAIN DEHYDROGENASE/REDUCTASE"/>
    <property type="match status" value="1"/>
</dbReference>
<dbReference type="InParanoid" id="A0A165DTN9"/>
<organism evidence="2 3">
    <name type="scientific">Exidia glandulosa HHB12029</name>
    <dbReference type="NCBI Taxonomy" id="1314781"/>
    <lineage>
        <taxon>Eukaryota</taxon>
        <taxon>Fungi</taxon>
        <taxon>Dikarya</taxon>
        <taxon>Basidiomycota</taxon>
        <taxon>Agaricomycotina</taxon>
        <taxon>Agaricomycetes</taxon>
        <taxon>Auriculariales</taxon>
        <taxon>Exidiaceae</taxon>
        <taxon>Exidia</taxon>
    </lineage>
</organism>
<dbReference type="Proteomes" id="UP000077266">
    <property type="component" value="Unassembled WGS sequence"/>
</dbReference>
<dbReference type="EMBL" id="KV426192">
    <property type="protein sequence ID" value="KZV85330.1"/>
    <property type="molecule type" value="Genomic_DNA"/>
</dbReference>
<proteinExistence type="inferred from homology"/>
<protein>
    <submittedName>
        <fullName evidence="2">NAD(P)-binding protein</fullName>
    </submittedName>
</protein>
<dbReference type="PANTHER" id="PTHR43544:SF12">
    <property type="entry name" value="NAD(P)-BINDING ROSSMANN-FOLD SUPERFAMILY PROTEIN"/>
    <property type="match status" value="1"/>
</dbReference>
<accession>A0A165DTN9</accession>